<proteinExistence type="predicted"/>
<gene>
    <name evidence="1" type="ORF">ALEPTO_LOCUS22</name>
</gene>
<evidence type="ECO:0000313" key="1">
    <source>
        <dbReference type="EMBL" id="CAG8437449.1"/>
    </source>
</evidence>
<dbReference type="InterPro" id="IPR010281">
    <property type="entry name" value="DUF885"/>
</dbReference>
<dbReference type="PANTHER" id="PTHR33361:SF2">
    <property type="entry name" value="DUF885 DOMAIN-CONTAINING PROTEIN"/>
    <property type="match status" value="1"/>
</dbReference>
<dbReference type="Proteomes" id="UP000789508">
    <property type="component" value="Unassembled WGS sequence"/>
</dbReference>
<sequence>MTTTFLTAPKIHEIGLAEVKTIHERMDKLLKSAGFVGTRQEYAQKLHREPEYFYTKREEIIQGYQKLAEKIEPNLSLLFEKIPQLGYKIEPVPEHSEKSNPAAYYVPGTISTQRPGIFFANTYQPEKRPK</sequence>
<dbReference type="AlphaFoldDB" id="A0A9N8YP70"/>
<dbReference type="PANTHER" id="PTHR33361">
    <property type="entry name" value="GLR0591 PROTEIN"/>
    <property type="match status" value="1"/>
</dbReference>
<organism evidence="1 2">
    <name type="scientific">Ambispora leptoticha</name>
    <dbReference type="NCBI Taxonomy" id="144679"/>
    <lineage>
        <taxon>Eukaryota</taxon>
        <taxon>Fungi</taxon>
        <taxon>Fungi incertae sedis</taxon>
        <taxon>Mucoromycota</taxon>
        <taxon>Glomeromycotina</taxon>
        <taxon>Glomeromycetes</taxon>
        <taxon>Archaeosporales</taxon>
        <taxon>Ambisporaceae</taxon>
        <taxon>Ambispora</taxon>
    </lineage>
</organism>
<dbReference type="Pfam" id="PF05960">
    <property type="entry name" value="DUF885"/>
    <property type="match status" value="1"/>
</dbReference>
<reference evidence="1" key="1">
    <citation type="submission" date="2021-06" db="EMBL/GenBank/DDBJ databases">
        <authorList>
            <person name="Kallberg Y."/>
            <person name="Tangrot J."/>
            <person name="Rosling A."/>
        </authorList>
    </citation>
    <scope>NUCLEOTIDE SEQUENCE</scope>
    <source>
        <strain evidence="1">FL130A</strain>
    </source>
</reference>
<dbReference type="EMBL" id="CAJVPS010000001">
    <property type="protein sequence ID" value="CAG8437449.1"/>
    <property type="molecule type" value="Genomic_DNA"/>
</dbReference>
<protein>
    <submittedName>
        <fullName evidence="1">6951_t:CDS:1</fullName>
    </submittedName>
</protein>
<name>A0A9N8YP70_9GLOM</name>
<dbReference type="OrthoDB" id="5959877at2759"/>
<accession>A0A9N8YP70</accession>
<evidence type="ECO:0000313" key="2">
    <source>
        <dbReference type="Proteomes" id="UP000789508"/>
    </source>
</evidence>
<keyword evidence="2" id="KW-1185">Reference proteome</keyword>
<comment type="caution">
    <text evidence="1">The sequence shown here is derived from an EMBL/GenBank/DDBJ whole genome shotgun (WGS) entry which is preliminary data.</text>
</comment>